<gene>
    <name evidence="20" type="ORF">METZ01_LOCUS19251</name>
</gene>
<dbReference type="FunFam" id="2.20.28.20:FF:000001">
    <property type="entry name" value="Methionine--tRNA ligase"/>
    <property type="match status" value="1"/>
</dbReference>
<dbReference type="EC" id="6.1.1.10" evidence="5"/>
<evidence type="ECO:0000259" key="19">
    <source>
        <dbReference type="PROSITE" id="PS50886"/>
    </source>
</evidence>
<dbReference type="CDD" id="cd07957">
    <property type="entry name" value="Anticodon_Ia_Met"/>
    <property type="match status" value="1"/>
</dbReference>
<dbReference type="SUPFAM" id="SSF57770">
    <property type="entry name" value="Methionyl-tRNA synthetase (MetRS), Zn-domain"/>
    <property type="match status" value="1"/>
</dbReference>
<keyword evidence="8" id="KW-0820">tRNA-binding</keyword>
<dbReference type="CDD" id="cd00814">
    <property type="entry name" value="MetRS_core"/>
    <property type="match status" value="1"/>
</dbReference>
<dbReference type="FunFam" id="1.10.730.10:FF:000005">
    <property type="entry name" value="Methionine--tRNA ligase"/>
    <property type="match status" value="1"/>
</dbReference>
<dbReference type="InterPro" id="IPR014758">
    <property type="entry name" value="Met-tRNA_synth"/>
</dbReference>
<dbReference type="PANTHER" id="PTHR45765:SF1">
    <property type="entry name" value="METHIONINE--TRNA LIGASE, CYTOPLASMIC"/>
    <property type="match status" value="1"/>
</dbReference>
<dbReference type="AlphaFoldDB" id="A0A381PJR9"/>
<evidence type="ECO:0000256" key="15">
    <source>
        <dbReference type="ARBA" id="ARBA00022917"/>
    </source>
</evidence>
<keyword evidence="9" id="KW-0436">Ligase</keyword>
<dbReference type="FunFam" id="2.40.50.140:FF:000042">
    <property type="entry name" value="Methionine--tRNA ligase"/>
    <property type="match status" value="1"/>
</dbReference>
<dbReference type="GO" id="GO:0004825">
    <property type="term" value="F:methionine-tRNA ligase activity"/>
    <property type="evidence" value="ECO:0007669"/>
    <property type="project" value="UniProtKB-EC"/>
</dbReference>
<dbReference type="Pfam" id="PF19303">
    <property type="entry name" value="Anticodon_3"/>
    <property type="match status" value="1"/>
</dbReference>
<dbReference type="GO" id="GO:0000049">
    <property type="term" value="F:tRNA binding"/>
    <property type="evidence" value="ECO:0007669"/>
    <property type="project" value="UniProtKB-KW"/>
</dbReference>
<reference evidence="20" key="1">
    <citation type="submission" date="2018-05" db="EMBL/GenBank/DDBJ databases">
        <authorList>
            <person name="Lanie J.A."/>
            <person name="Ng W.-L."/>
            <person name="Kazmierczak K.M."/>
            <person name="Andrzejewski T.M."/>
            <person name="Davidsen T.M."/>
            <person name="Wayne K.J."/>
            <person name="Tettelin H."/>
            <person name="Glass J.I."/>
            <person name="Rusch D."/>
            <person name="Podicherti R."/>
            <person name="Tsui H.-C.T."/>
            <person name="Winkler M.E."/>
        </authorList>
    </citation>
    <scope>NUCLEOTIDE SEQUENCE</scope>
</reference>
<evidence type="ECO:0000256" key="12">
    <source>
        <dbReference type="ARBA" id="ARBA00022833"/>
    </source>
</evidence>
<feature type="domain" description="TRNA-binding" evidence="19">
    <location>
        <begin position="558"/>
        <end position="659"/>
    </location>
</feature>
<dbReference type="Gene3D" id="2.20.28.20">
    <property type="entry name" value="Methionyl-tRNA synthetase, Zn-domain"/>
    <property type="match status" value="1"/>
</dbReference>
<keyword evidence="13" id="KW-0067">ATP-binding</keyword>
<protein>
    <recommendedName>
        <fullName evidence="6">Methionine--tRNA ligase</fullName>
        <ecNumber evidence="5">6.1.1.10</ecNumber>
    </recommendedName>
    <alternativeName>
        <fullName evidence="17">Methionyl-tRNA synthetase</fullName>
    </alternativeName>
</protein>
<evidence type="ECO:0000256" key="13">
    <source>
        <dbReference type="ARBA" id="ARBA00022840"/>
    </source>
</evidence>
<evidence type="ECO:0000313" key="20">
    <source>
        <dbReference type="EMBL" id="SUZ66397.1"/>
    </source>
</evidence>
<dbReference type="InterPro" id="IPR004495">
    <property type="entry name" value="Met-tRNA-synth_bsu_C"/>
</dbReference>
<evidence type="ECO:0000256" key="5">
    <source>
        <dbReference type="ARBA" id="ARBA00012838"/>
    </source>
</evidence>
<keyword evidence="11" id="KW-0547">Nucleotide-binding</keyword>
<comment type="subcellular location">
    <subcellularLocation>
        <location evidence="3">Cytoplasm</location>
    </subcellularLocation>
</comment>
<keyword evidence="14" id="KW-0694">RNA-binding</keyword>
<name>A0A381PJR9_9ZZZZ</name>
<accession>A0A381PJR9</accession>
<dbReference type="GO" id="GO:0046872">
    <property type="term" value="F:metal ion binding"/>
    <property type="evidence" value="ECO:0007669"/>
    <property type="project" value="UniProtKB-KW"/>
</dbReference>
<evidence type="ECO:0000256" key="2">
    <source>
        <dbReference type="ARBA" id="ARBA00003314"/>
    </source>
</evidence>
<dbReference type="NCBIfam" id="TIGR00398">
    <property type="entry name" value="metG"/>
    <property type="match status" value="1"/>
</dbReference>
<dbReference type="NCBIfam" id="NF001100">
    <property type="entry name" value="PRK00133.1"/>
    <property type="match status" value="1"/>
</dbReference>
<dbReference type="InterPro" id="IPR001412">
    <property type="entry name" value="aa-tRNA-synth_I_CS"/>
</dbReference>
<evidence type="ECO:0000256" key="14">
    <source>
        <dbReference type="ARBA" id="ARBA00022884"/>
    </source>
</evidence>
<dbReference type="GO" id="GO:0005829">
    <property type="term" value="C:cytosol"/>
    <property type="evidence" value="ECO:0007669"/>
    <property type="project" value="TreeGrafter"/>
</dbReference>
<dbReference type="PANTHER" id="PTHR45765">
    <property type="entry name" value="METHIONINE--TRNA LIGASE"/>
    <property type="match status" value="1"/>
</dbReference>
<dbReference type="InterPro" id="IPR014729">
    <property type="entry name" value="Rossmann-like_a/b/a_fold"/>
</dbReference>
<comment type="subunit">
    <text evidence="4">Homodimer.</text>
</comment>
<sequence length="659" mass="74136">MRRILVTSALPNANGAIHLGHLLEHIQTDIWVRYQRLRGNECIYVCADDTHGTGTMLKADELGISPQQLIDQVRIDHRQDFKDFLVEHDNYHSTHSPENEHYSALIYERLQDAGYIFTKEVEQLYDPEKQLFLADRYVKGTCPHCGVDDQYGDNCEACGATYDATELGEPRSLLSGSPPTLESSTHHFFDLAQFKDFLNDWISTETVQSEVANKLAEWLDAGLKAWDISRDAPYFGFLIPGTDKYFYVWMDAPIGYMASFSNFCDGNDLNFEEFWAKDSVAEVHHFIGKDIVNFHALFWPAVLNASDFRLPTRIHSHGFITVEGRKMSKSRGTFINARTYLAHLEPEYLRYYYAAKLSPNNDDIDVNWDDFVQRVNSDLVGKIVNIASRCAGFINQSSESTLAPTIHDMQLFHVFVDAQETIGQLYEAGDTNRAVREVTALADRANQYIANQAPWELAKTDGQESQIQAICSLGINMYRILVIYLKPILPRLAEQSEKFLGCDELGWADIGTPLINHPISDFEPLFQRIDKNAVKGMVDASREDDIETADNPMITISDFEQIDLRVARIVAAEPVEGADKLLRLTLDVGDHQRTVFSGIKLAYAPEDLVGRLTVVVANLESREMRFGTSEGMVLAAASGDSEVFLISADTGAEPGTRIT</sequence>
<evidence type="ECO:0000256" key="11">
    <source>
        <dbReference type="ARBA" id="ARBA00022741"/>
    </source>
</evidence>
<keyword evidence="16" id="KW-0030">Aminoacyl-tRNA synthetase</keyword>
<dbReference type="InterPro" id="IPR002547">
    <property type="entry name" value="tRNA-bd_dom"/>
</dbReference>
<dbReference type="InterPro" id="IPR009080">
    <property type="entry name" value="tRNAsynth_Ia_anticodon-bd"/>
</dbReference>
<dbReference type="GO" id="GO:0005524">
    <property type="term" value="F:ATP binding"/>
    <property type="evidence" value="ECO:0007669"/>
    <property type="project" value="UniProtKB-KW"/>
</dbReference>
<evidence type="ECO:0000256" key="9">
    <source>
        <dbReference type="ARBA" id="ARBA00022598"/>
    </source>
</evidence>
<dbReference type="CDD" id="cd02800">
    <property type="entry name" value="tRNA_bind_EcMetRS_like"/>
    <property type="match status" value="1"/>
</dbReference>
<evidence type="ECO:0000256" key="7">
    <source>
        <dbReference type="ARBA" id="ARBA00022490"/>
    </source>
</evidence>
<dbReference type="Pfam" id="PF01588">
    <property type="entry name" value="tRNA_bind"/>
    <property type="match status" value="1"/>
</dbReference>
<evidence type="ECO:0000256" key="6">
    <source>
        <dbReference type="ARBA" id="ARBA00018753"/>
    </source>
</evidence>
<dbReference type="Pfam" id="PF09334">
    <property type="entry name" value="tRNA-synt_1g"/>
    <property type="match status" value="1"/>
</dbReference>
<evidence type="ECO:0000256" key="8">
    <source>
        <dbReference type="ARBA" id="ARBA00022555"/>
    </source>
</evidence>
<evidence type="ECO:0000256" key="3">
    <source>
        <dbReference type="ARBA" id="ARBA00004496"/>
    </source>
</evidence>
<dbReference type="SUPFAM" id="SSF52374">
    <property type="entry name" value="Nucleotidylyl transferase"/>
    <property type="match status" value="1"/>
</dbReference>
<dbReference type="SUPFAM" id="SSF47323">
    <property type="entry name" value="Anticodon-binding domain of a subclass of class I aminoacyl-tRNA synthetases"/>
    <property type="match status" value="1"/>
</dbReference>
<dbReference type="SUPFAM" id="SSF50249">
    <property type="entry name" value="Nucleic acid-binding proteins"/>
    <property type="match status" value="1"/>
</dbReference>
<dbReference type="Gene3D" id="1.10.730.10">
    <property type="entry name" value="Isoleucyl-tRNA Synthetase, Domain 1"/>
    <property type="match status" value="1"/>
</dbReference>
<evidence type="ECO:0000256" key="16">
    <source>
        <dbReference type="ARBA" id="ARBA00023146"/>
    </source>
</evidence>
<dbReference type="EMBL" id="UINC01000983">
    <property type="protein sequence ID" value="SUZ66397.1"/>
    <property type="molecule type" value="Genomic_DNA"/>
</dbReference>
<proteinExistence type="inferred from homology"/>
<keyword evidence="12" id="KW-0862">Zinc</keyword>
<evidence type="ECO:0000256" key="18">
    <source>
        <dbReference type="ARBA" id="ARBA00047364"/>
    </source>
</evidence>
<dbReference type="Gene3D" id="2.40.50.140">
    <property type="entry name" value="Nucleic acid-binding proteins"/>
    <property type="match status" value="1"/>
</dbReference>
<dbReference type="InterPro" id="IPR015413">
    <property type="entry name" value="Methionyl/Leucyl_tRNA_Synth"/>
</dbReference>
<comment type="cofactor">
    <cofactor evidence="1">
        <name>Zn(2+)</name>
        <dbReference type="ChEBI" id="CHEBI:29105"/>
    </cofactor>
</comment>
<dbReference type="InterPro" id="IPR041872">
    <property type="entry name" value="Anticodon_Met"/>
</dbReference>
<dbReference type="InterPro" id="IPR033911">
    <property type="entry name" value="MetRS_core"/>
</dbReference>
<organism evidence="20">
    <name type="scientific">marine metagenome</name>
    <dbReference type="NCBI Taxonomy" id="408172"/>
    <lineage>
        <taxon>unclassified sequences</taxon>
        <taxon>metagenomes</taxon>
        <taxon>ecological metagenomes</taxon>
    </lineage>
</organism>
<dbReference type="GO" id="GO:0006431">
    <property type="term" value="P:methionyl-tRNA aminoacylation"/>
    <property type="evidence" value="ECO:0007669"/>
    <property type="project" value="InterPro"/>
</dbReference>
<dbReference type="PRINTS" id="PR01041">
    <property type="entry name" value="TRNASYNTHMET"/>
</dbReference>
<evidence type="ECO:0000256" key="17">
    <source>
        <dbReference type="ARBA" id="ARBA00030904"/>
    </source>
</evidence>
<dbReference type="HAMAP" id="MF_00098">
    <property type="entry name" value="Met_tRNA_synth_type1"/>
    <property type="match status" value="1"/>
</dbReference>
<dbReference type="InterPro" id="IPR012340">
    <property type="entry name" value="NA-bd_OB-fold"/>
</dbReference>
<evidence type="ECO:0000256" key="4">
    <source>
        <dbReference type="ARBA" id="ARBA00011738"/>
    </source>
</evidence>
<keyword evidence="10" id="KW-0479">Metal-binding</keyword>
<dbReference type="InterPro" id="IPR029038">
    <property type="entry name" value="MetRS_Zn"/>
</dbReference>
<dbReference type="PROSITE" id="PS00178">
    <property type="entry name" value="AA_TRNA_LIGASE_I"/>
    <property type="match status" value="1"/>
</dbReference>
<dbReference type="InterPro" id="IPR023458">
    <property type="entry name" value="Met-tRNA_ligase_1"/>
</dbReference>
<comment type="function">
    <text evidence="2">Is required not only for elongation of protein synthesis but also for the initiation of all mRNA translation through initiator tRNA(fMet) aminoacylation.</text>
</comment>
<keyword evidence="15" id="KW-0648">Protein biosynthesis</keyword>
<dbReference type="NCBIfam" id="TIGR00399">
    <property type="entry name" value="metG_C_term"/>
    <property type="match status" value="1"/>
</dbReference>
<dbReference type="Gene3D" id="3.40.50.620">
    <property type="entry name" value="HUPs"/>
    <property type="match status" value="1"/>
</dbReference>
<evidence type="ECO:0000256" key="1">
    <source>
        <dbReference type="ARBA" id="ARBA00001947"/>
    </source>
</evidence>
<keyword evidence="7" id="KW-0963">Cytoplasm</keyword>
<dbReference type="PROSITE" id="PS50886">
    <property type="entry name" value="TRBD"/>
    <property type="match status" value="1"/>
</dbReference>
<evidence type="ECO:0000256" key="10">
    <source>
        <dbReference type="ARBA" id="ARBA00022723"/>
    </source>
</evidence>
<comment type="catalytic activity">
    <reaction evidence="18">
        <text>tRNA(Met) + L-methionine + ATP = L-methionyl-tRNA(Met) + AMP + diphosphate</text>
        <dbReference type="Rhea" id="RHEA:13481"/>
        <dbReference type="Rhea" id="RHEA-COMP:9667"/>
        <dbReference type="Rhea" id="RHEA-COMP:9698"/>
        <dbReference type="ChEBI" id="CHEBI:30616"/>
        <dbReference type="ChEBI" id="CHEBI:33019"/>
        <dbReference type="ChEBI" id="CHEBI:57844"/>
        <dbReference type="ChEBI" id="CHEBI:78442"/>
        <dbReference type="ChEBI" id="CHEBI:78530"/>
        <dbReference type="ChEBI" id="CHEBI:456215"/>
        <dbReference type="EC" id="6.1.1.10"/>
    </reaction>
</comment>